<protein>
    <recommendedName>
        <fullName evidence="3 9">Lactoylglutathione lyase</fullName>
        <ecNumber evidence="3 9">4.4.1.5</ecNumber>
    </recommendedName>
    <alternativeName>
        <fullName evidence="9">Glyoxalase I</fullName>
    </alternativeName>
</protein>
<dbReference type="InterPro" id="IPR004361">
    <property type="entry name" value="Glyoxalase_1"/>
</dbReference>
<comment type="cofactor">
    <cofactor evidence="8">
        <name>Zn(2+)</name>
        <dbReference type="ChEBI" id="CHEBI:29105"/>
    </cofactor>
    <text evidence="8">Binds 1 zinc ion per subunit. In the homodimer, two zinc ions are bound between subunits.</text>
</comment>
<name>A0A1E3PN94_9ASCO</name>
<evidence type="ECO:0000256" key="1">
    <source>
        <dbReference type="ARBA" id="ARBA00005008"/>
    </source>
</evidence>
<evidence type="ECO:0000256" key="4">
    <source>
        <dbReference type="ARBA" id="ARBA00022723"/>
    </source>
</evidence>
<dbReference type="PROSITE" id="PS00935">
    <property type="entry name" value="GLYOXALASE_I_2"/>
    <property type="match status" value="1"/>
</dbReference>
<dbReference type="InterPro" id="IPR029068">
    <property type="entry name" value="Glyas_Bleomycin-R_OHBP_Dase"/>
</dbReference>
<evidence type="ECO:0000259" key="10">
    <source>
        <dbReference type="PROSITE" id="PS51819"/>
    </source>
</evidence>
<reference evidence="11 12" key="1">
    <citation type="journal article" date="2016" name="Proc. Natl. Acad. Sci. U.S.A.">
        <title>Comparative genomics of biotechnologically important yeasts.</title>
        <authorList>
            <person name="Riley R."/>
            <person name="Haridas S."/>
            <person name="Wolfe K.H."/>
            <person name="Lopes M.R."/>
            <person name="Hittinger C.T."/>
            <person name="Goeker M."/>
            <person name="Salamov A.A."/>
            <person name="Wisecaver J.H."/>
            <person name="Long T.M."/>
            <person name="Calvey C.H."/>
            <person name="Aerts A.L."/>
            <person name="Barry K.W."/>
            <person name="Choi C."/>
            <person name="Clum A."/>
            <person name="Coughlan A.Y."/>
            <person name="Deshpande S."/>
            <person name="Douglass A.P."/>
            <person name="Hanson S.J."/>
            <person name="Klenk H.-P."/>
            <person name="LaButti K.M."/>
            <person name="Lapidus A."/>
            <person name="Lindquist E.A."/>
            <person name="Lipzen A.M."/>
            <person name="Meier-Kolthoff J.P."/>
            <person name="Ohm R.A."/>
            <person name="Otillar R.P."/>
            <person name="Pangilinan J.L."/>
            <person name="Peng Y."/>
            <person name="Rokas A."/>
            <person name="Rosa C.A."/>
            <person name="Scheuner C."/>
            <person name="Sibirny A.A."/>
            <person name="Slot J.C."/>
            <person name="Stielow J.B."/>
            <person name="Sun H."/>
            <person name="Kurtzman C.P."/>
            <person name="Blackwell M."/>
            <person name="Grigoriev I.V."/>
            <person name="Jeffries T.W."/>
        </authorList>
    </citation>
    <scope>NUCLEOTIDE SEQUENCE [LARGE SCALE GENOMIC DNA]</scope>
    <source>
        <strain evidence="11 12">DSM 6958</strain>
    </source>
</reference>
<evidence type="ECO:0000313" key="11">
    <source>
        <dbReference type="EMBL" id="ODQ66899.1"/>
    </source>
</evidence>
<evidence type="ECO:0000256" key="3">
    <source>
        <dbReference type="ARBA" id="ARBA00012081"/>
    </source>
</evidence>
<dbReference type="OrthoDB" id="16820at2759"/>
<dbReference type="AlphaFoldDB" id="A0A1E3PN94"/>
<evidence type="ECO:0000256" key="6">
    <source>
        <dbReference type="ARBA" id="ARBA00023239"/>
    </source>
</evidence>
<comment type="pathway">
    <text evidence="1 9">Secondary metabolite metabolism; methylglyoxal degradation; (R)-lactate from methylglyoxal: step 1/2.</text>
</comment>
<keyword evidence="4 8" id="KW-0479">Metal-binding</keyword>
<evidence type="ECO:0000256" key="8">
    <source>
        <dbReference type="PIRSR" id="PIRSR604361-3"/>
    </source>
</evidence>
<dbReference type="STRING" id="857566.A0A1E3PN94"/>
<dbReference type="PROSITE" id="PS00934">
    <property type="entry name" value="GLYOXALASE_I_1"/>
    <property type="match status" value="2"/>
</dbReference>
<dbReference type="Pfam" id="PF00903">
    <property type="entry name" value="Glyoxalase"/>
    <property type="match status" value="2"/>
</dbReference>
<dbReference type="EMBL" id="KV454407">
    <property type="protein sequence ID" value="ODQ66899.1"/>
    <property type="molecule type" value="Genomic_DNA"/>
</dbReference>
<evidence type="ECO:0000256" key="9">
    <source>
        <dbReference type="RuleBase" id="RU361179"/>
    </source>
</evidence>
<gene>
    <name evidence="11" type="ORF">NADFUDRAFT_49352</name>
</gene>
<feature type="domain" description="VOC" evidence="10">
    <location>
        <begin position="17"/>
        <end position="160"/>
    </location>
</feature>
<keyword evidence="6 9" id="KW-0456">Lyase</keyword>
<feature type="binding site" evidence="8">
    <location>
        <position position="270"/>
    </location>
    <ligand>
        <name>Zn(2+)</name>
        <dbReference type="ChEBI" id="CHEBI:29105"/>
        <note>ligand shared between dimeric partners</note>
    </ligand>
</feature>
<feature type="active site" description="Proton donor/acceptor" evidence="7">
    <location>
        <position position="316"/>
    </location>
</feature>
<dbReference type="InterPro" id="IPR018146">
    <property type="entry name" value="Glyoxalase_1_CS"/>
</dbReference>
<dbReference type="UniPathway" id="UPA00619">
    <property type="reaction ID" value="UER00675"/>
</dbReference>
<comment type="function">
    <text evidence="9">Catalyzes the conversion of hemimercaptal, formed from methylglyoxal and glutathione, to S-lactoylglutathione.</text>
</comment>
<dbReference type="PANTHER" id="PTHR10374">
    <property type="entry name" value="LACTOYLGLUTATHIONE LYASE GLYOXALASE I"/>
    <property type="match status" value="1"/>
</dbReference>
<dbReference type="InterPro" id="IPR037523">
    <property type="entry name" value="VOC_core"/>
</dbReference>
<evidence type="ECO:0000256" key="2">
    <source>
        <dbReference type="ARBA" id="ARBA00010363"/>
    </source>
</evidence>
<proteinExistence type="inferred from homology"/>
<dbReference type="Proteomes" id="UP000095009">
    <property type="component" value="Unassembled WGS sequence"/>
</dbReference>
<dbReference type="Gene3D" id="3.10.180.10">
    <property type="entry name" value="2,3-Dihydroxybiphenyl 1,2-Dioxygenase, domain 1"/>
    <property type="match status" value="2"/>
</dbReference>
<keyword evidence="12" id="KW-1185">Reference proteome</keyword>
<dbReference type="CDD" id="cd07233">
    <property type="entry name" value="GlxI_Zn"/>
    <property type="match status" value="2"/>
</dbReference>
<dbReference type="InterPro" id="IPR004360">
    <property type="entry name" value="Glyas_Fos-R_dOase_dom"/>
</dbReference>
<feature type="binding site" evidence="8">
    <location>
        <position position="242"/>
    </location>
    <ligand>
        <name>Zn(2+)</name>
        <dbReference type="ChEBI" id="CHEBI:29105"/>
        <note>ligand shared between dimeric partners</note>
    </ligand>
</feature>
<dbReference type="GO" id="GO:0046872">
    <property type="term" value="F:metal ion binding"/>
    <property type="evidence" value="ECO:0007669"/>
    <property type="project" value="UniProtKB-UniRule"/>
</dbReference>
<dbReference type="PROSITE" id="PS51819">
    <property type="entry name" value="VOC"/>
    <property type="match status" value="2"/>
</dbReference>
<feature type="binding site" evidence="8">
    <location>
        <position position="316"/>
    </location>
    <ligand>
        <name>Zn(2+)</name>
        <dbReference type="ChEBI" id="CHEBI:29105"/>
        <note>ligand shared between dimeric partners</note>
    </ligand>
</feature>
<dbReference type="SUPFAM" id="SSF54593">
    <property type="entry name" value="Glyoxalase/Bleomycin resistance protein/Dihydroxybiphenyl dioxygenase"/>
    <property type="match status" value="2"/>
</dbReference>
<comment type="catalytic activity">
    <reaction evidence="9">
        <text>(R)-S-lactoylglutathione = methylglyoxal + glutathione</text>
        <dbReference type="Rhea" id="RHEA:19069"/>
        <dbReference type="ChEBI" id="CHEBI:17158"/>
        <dbReference type="ChEBI" id="CHEBI:57474"/>
        <dbReference type="ChEBI" id="CHEBI:57925"/>
        <dbReference type="EC" id="4.4.1.5"/>
    </reaction>
</comment>
<dbReference type="PANTHER" id="PTHR10374:SF30">
    <property type="entry name" value="LACTOYLGLUTATHIONE LYASE"/>
    <property type="match status" value="1"/>
</dbReference>
<keyword evidence="5 8" id="KW-0862">Zinc</keyword>
<evidence type="ECO:0000313" key="12">
    <source>
        <dbReference type="Proteomes" id="UP000095009"/>
    </source>
</evidence>
<evidence type="ECO:0000256" key="5">
    <source>
        <dbReference type="ARBA" id="ARBA00022833"/>
    </source>
</evidence>
<dbReference type="GO" id="GO:0004462">
    <property type="term" value="F:lactoylglutathione lyase activity"/>
    <property type="evidence" value="ECO:0007669"/>
    <property type="project" value="UniProtKB-UniRule"/>
</dbReference>
<organism evidence="11 12">
    <name type="scientific">Nadsonia fulvescens var. elongata DSM 6958</name>
    <dbReference type="NCBI Taxonomy" id="857566"/>
    <lineage>
        <taxon>Eukaryota</taxon>
        <taxon>Fungi</taxon>
        <taxon>Dikarya</taxon>
        <taxon>Ascomycota</taxon>
        <taxon>Saccharomycotina</taxon>
        <taxon>Dipodascomycetes</taxon>
        <taxon>Dipodascales</taxon>
        <taxon>Dipodascales incertae sedis</taxon>
        <taxon>Nadsonia</taxon>
    </lineage>
</organism>
<sequence>MSASATAAASTDPKSYKFNHTMIRVRDPKVSIDFYGRNFGMSVMRKYEFSQFQFDVYYLAFDGADAQHHGIPWYKREGLLEITHNYGTESDAEFKGYHNGNSEPGRGFGHICFSVDNLQACEEQLLNNNVKFQKKLADGRQKDIAFALDPDGYWIELIRNKEAPAPTEQSKVAHYRFNHTMIRVKDIKASLDFYQNKLGMKLLRTSDHPNSKFTLYFLGFDPENKCAENSGEGVSDREGILELTHNWGTESDPEFKGYHNGNTDPQGFGHLALSVDNIEAACDRFESIGVPFKKKLTDGSMKTIAFILDPDNYWIEIIPQNELPGMPLLK</sequence>
<comment type="similarity">
    <text evidence="2 9">Belongs to the glyoxalase I family.</text>
</comment>
<accession>A0A1E3PN94</accession>
<dbReference type="NCBIfam" id="TIGR00068">
    <property type="entry name" value="glyox_I"/>
    <property type="match status" value="2"/>
</dbReference>
<dbReference type="EC" id="4.4.1.5" evidence="3 9"/>
<evidence type="ECO:0000256" key="7">
    <source>
        <dbReference type="PIRSR" id="PIRSR604361-1"/>
    </source>
</evidence>
<feature type="domain" description="VOC" evidence="10">
    <location>
        <begin position="176"/>
        <end position="320"/>
    </location>
</feature>